<dbReference type="GeneTree" id="ENSGT01140000286338"/>
<evidence type="ECO:0000313" key="3">
    <source>
        <dbReference type="Proteomes" id="UP000472272"/>
    </source>
</evidence>
<dbReference type="CDD" id="cd07765">
    <property type="entry name" value="KRAB_A-box"/>
    <property type="match status" value="1"/>
</dbReference>
<dbReference type="AlphaFoldDB" id="A0A670KFD8"/>
<protein>
    <recommendedName>
        <fullName evidence="1">KRAB domain-containing protein</fullName>
    </recommendedName>
</protein>
<dbReference type="SUPFAM" id="SSF109640">
    <property type="entry name" value="KRAB domain (Kruppel-associated box)"/>
    <property type="match status" value="1"/>
</dbReference>
<reference evidence="2 3" key="1">
    <citation type="journal article" date="2019" name="Proc. Natl. Acad. Sci. U.S.A.">
        <title>Regulatory changes in pterin and carotenoid genes underlie balanced color polymorphisms in the wall lizard.</title>
        <authorList>
            <person name="Andrade P."/>
            <person name="Pinho C."/>
            <person name="Perez I de Lanuza G."/>
            <person name="Afonso S."/>
            <person name="Brejcha J."/>
            <person name="Rubin C.J."/>
            <person name="Wallerman O."/>
            <person name="Pereira P."/>
            <person name="Sabatino S.J."/>
            <person name="Bellati A."/>
            <person name="Pellitteri-Rosa D."/>
            <person name="Bosakova Z."/>
            <person name="Bunikis I."/>
            <person name="Carretero M.A."/>
            <person name="Feiner N."/>
            <person name="Marsik P."/>
            <person name="Pauperio F."/>
            <person name="Salvi D."/>
            <person name="Soler L."/>
            <person name="While G.M."/>
            <person name="Uller T."/>
            <person name="Font E."/>
            <person name="Andersson L."/>
            <person name="Carneiro M."/>
        </authorList>
    </citation>
    <scope>NUCLEOTIDE SEQUENCE</scope>
</reference>
<dbReference type="SMART" id="SM00349">
    <property type="entry name" value="KRAB"/>
    <property type="match status" value="1"/>
</dbReference>
<dbReference type="Gene3D" id="6.10.140.140">
    <property type="match status" value="1"/>
</dbReference>
<organism evidence="2 3">
    <name type="scientific">Podarcis muralis</name>
    <name type="common">Wall lizard</name>
    <name type="synonym">Lacerta muralis</name>
    <dbReference type="NCBI Taxonomy" id="64176"/>
    <lineage>
        <taxon>Eukaryota</taxon>
        <taxon>Metazoa</taxon>
        <taxon>Chordata</taxon>
        <taxon>Craniata</taxon>
        <taxon>Vertebrata</taxon>
        <taxon>Euteleostomi</taxon>
        <taxon>Lepidosauria</taxon>
        <taxon>Squamata</taxon>
        <taxon>Bifurcata</taxon>
        <taxon>Unidentata</taxon>
        <taxon>Episquamata</taxon>
        <taxon>Laterata</taxon>
        <taxon>Lacertibaenia</taxon>
        <taxon>Lacertidae</taxon>
        <taxon>Podarcis</taxon>
    </lineage>
</organism>
<dbReference type="PANTHER" id="PTHR23232:SF142">
    <property type="entry name" value="GASTRULA ZINC FINGER PROTEIN XLCGF57.1-LIKE-RELATED"/>
    <property type="match status" value="1"/>
</dbReference>
<evidence type="ECO:0000259" key="1">
    <source>
        <dbReference type="PROSITE" id="PS50805"/>
    </source>
</evidence>
<dbReference type="Ensembl" id="ENSPMRT00000038293.1">
    <property type="protein sequence ID" value="ENSPMRP00000036138.1"/>
    <property type="gene ID" value="ENSPMRG00000023346.1"/>
</dbReference>
<sequence>MLPKRRIFFFQSSVYFEDVSVCFTAEEWALLDPAQRALHKEVMEETWRTMISLEFIRERSPITAWSVERASVSAPVSLLIEEFIQGRNHISA</sequence>
<dbReference type="PROSITE" id="PS50805">
    <property type="entry name" value="KRAB"/>
    <property type="match status" value="1"/>
</dbReference>
<dbReference type="Pfam" id="PF01352">
    <property type="entry name" value="KRAB"/>
    <property type="match status" value="1"/>
</dbReference>
<dbReference type="Proteomes" id="UP000472272">
    <property type="component" value="Chromosome 13"/>
</dbReference>
<feature type="domain" description="KRAB" evidence="1">
    <location>
        <begin position="14"/>
        <end position="92"/>
    </location>
</feature>
<dbReference type="InterPro" id="IPR001909">
    <property type="entry name" value="KRAB"/>
</dbReference>
<dbReference type="InterPro" id="IPR050169">
    <property type="entry name" value="Krueppel_C2H2_ZnF"/>
</dbReference>
<reference evidence="2" key="3">
    <citation type="submission" date="2025-09" db="UniProtKB">
        <authorList>
            <consortium name="Ensembl"/>
        </authorList>
    </citation>
    <scope>IDENTIFICATION</scope>
</reference>
<evidence type="ECO:0000313" key="2">
    <source>
        <dbReference type="Ensembl" id="ENSPMRP00000036138.1"/>
    </source>
</evidence>
<dbReference type="InterPro" id="IPR036051">
    <property type="entry name" value="KRAB_dom_sf"/>
</dbReference>
<reference evidence="2" key="2">
    <citation type="submission" date="2025-08" db="UniProtKB">
        <authorList>
            <consortium name="Ensembl"/>
        </authorList>
    </citation>
    <scope>IDENTIFICATION</scope>
</reference>
<dbReference type="GO" id="GO:0006355">
    <property type="term" value="P:regulation of DNA-templated transcription"/>
    <property type="evidence" value="ECO:0007669"/>
    <property type="project" value="InterPro"/>
</dbReference>
<accession>A0A670KFD8</accession>
<proteinExistence type="predicted"/>
<dbReference type="PANTHER" id="PTHR23232">
    <property type="entry name" value="KRAB DOMAIN C2H2 ZINC FINGER"/>
    <property type="match status" value="1"/>
</dbReference>
<keyword evidence="3" id="KW-1185">Reference proteome</keyword>
<name>A0A670KFD8_PODMU</name>